<dbReference type="SUPFAM" id="SSF55608">
    <property type="entry name" value="Homing endonucleases"/>
    <property type="match status" value="2"/>
</dbReference>
<dbReference type="Gene3D" id="3.10.28.10">
    <property type="entry name" value="Homing endonucleases"/>
    <property type="match status" value="2"/>
</dbReference>
<dbReference type="InterPro" id="IPR051289">
    <property type="entry name" value="LAGLIDADG_Endonuclease"/>
</dbReference>
<dbReference type="GO" id="GO:0005739">
    <property type="term" value="C:mitochondrion"/>
    <property type="evidence" value="ECO:0007669"/>
    <property type="project" value="UniProtKB-ARBA"/>
</dbReference>
<dbReference type="GO" id="GO:0004519">
    <property type="term" value="F:endonuclease activity"/>
    <property type="evidence" value="ECO:0007669"/>
    <property type="project" value="InterPro"/>
</dbReference>
<keyword evidence="2" id="KW-0496">Mitochondrion</keyword>
<proteinExistence type="predicted"/>
<dbReference type="InterPro" id="IPR004860">
    <property type="entry name" value="LAGLIDADG_dom"/>
</dbReference>
<dbReference type="EMBL" id="MW864067">
    <property type="protein sequence ID" value="QWQ66184.1"/>
    <property type="molecule type" value="Genomic_DNA"/>
</dbReference>
<dbReference type="PANTHER" id="PTHR36181:SF4">
    <property type="entry name" value="LAGLIDADG ENDONUCLEASE"/>
    <property type="match status" value="1"/>
</dbReference>
<feature type="domain" description="Homing endonuclease LAGLIDADG" evidence="1">
    <location>
        <begin position="201"/>
        <end position="288"/>
    </location>
</feature>
<dbReference type="Pfam" id="PF00961">
    <property type="entry name" value="LAGLIDADG_1"/>
    <property type="match status" value="1"/>
</dbReference>
<dbReference type="InterPro" id="IPR027434">
    <property type="entry name" value="Homing_endonucl"/>
</dbReference>
<reference evidence="2" key="1">
    <citation type="submission" date="2021-04" db="EMBL/GenBank/DDBJ databases">
        <authorList>
            <person name="Haag K.L."/>
            <person name="Pombert J.-F."/>
        </authorList>
    </citation>
    <scope>NUCLEOTIDE SEQUENCE</scope>
    <source>
        <tissue evidence="2">Spores</tissue>
    </source>
</reference>
<geneLocation type="mitochondrion" evidence="2"/>
<sequence length="295" mass="35151">MNQHLKPEVSNYVYEKWKELIRIELLKKKEFASYLAGLIDSKGIIKVHSKNEVNENPKIIIRLAKTETQLIHSIKKILDIKSPIISKESIIIEKVFNYLDLEITDINQIILIINLIKDELRTQKIGEINNLIKNINKYIPYLKKENIKILNTQKWIFIKNFNKEDIKLIEDLKKIKCIEYPFPNKKEVKSIKNILITDWLRGFIDTKGVFLKKEYKVSLTSEVKDGINNKFVMESLCKVFKSNYYLEEKKKMYHLEIKTKESKQILIGYLETHKLLTDKYRPYWDFVKENSRIKP</sequence>
<dbReference type="PANTHER" id="PTHR36181">
    <property type="entry name" value="INTRON-ENCODED ENDONUCLEASE AI3-RELATED"/>
    <property type="match status" value="1"/>
</dbReference>
<name>A0A8F1NN62_9MICR</name>
<protein>
    <recommendedName>
        <fullName evidence="1">Homing endonuclease LAGLIDADG domain-containing protein</fullName>
    </recommendedName>
</protein>
<dbReference type="AlphaFoldDB" id="A0A8F1NN62"/>
<accession>A0A8F1NN62</accession>
<evidence type="ECO:0000259" key="1">
    <source>
        <dbReference type="Pfam" id="PF00961"/>
    </source>
</evidence>
<organism evidence="2">
    <name type="scientific">Mitosporidium daphniae</name>
    <dbReference type="NCBI Taxonomy" id="1485682"/>
    <lineage>
        <taxon>Eukaryota</taxon>
        <taxon>Fungi</taxon>
        <taxon>Fungi incertae sedis</taxon>
        <taxon>Microsporidia</taxon>
        <taxon>Mitosporidium</taxon>
    </lineage>
</organism>
<gene>
    <name evidence="2" type="primary">orf295</name>
</gene>
<evidence type="ECO:0000313" key="2">
    <source>
        <dbReference type="EMBL" id="QWQ66184.1"/>
    </source>
</evidence>